<sequence>MQSNFSLDRFGRWSGGVAAAAGAATPEELSARFTAAAGVLLASDRVYVGLYRRDITSLTIDDAGPDRWNRDYDARIYRLDPFFQRFASTRQDFLLPLSALCDHDFQLSSYYREFYGPSDSFDEITGVFNLDRLTAGYVTFLRRNGAPPFGEQDLALACAAGSATKLILEKLFHLCRLRDKGAAIEIARSQLSRRESEIARHLIDGGSAKTISRSLSISPGTARNHIKQIYRKLGVHSQVELLAIIRDAAQD</sequence>
<dbReference type="InterPro" id="IPR000792">
    <property type="entry name" value="Tscrpt_reg_LuxR_C"/>
</dbReference>
<gene>
    <name evidence="5" type="ORF">AU467_32505</name>
</gene>
<dbReference type="PANTHER" id="PTHR44688">
    <property type="entry name" value="DNA-BINDING TRANSCRIPTIONAL ACTIVATOR DEVR_DOSR"/>
    <property type="match status" value="1"/>
</dbReference>
<evidence type="ECO:0000256" key="1">
    <source>
        <dbReference type="ARBA" id="ARBA00023015"/>
    </source>
</evidence>
<dbReference type="InterPro" id="IPR016032">
    <property type="entry name" value="Sig_transdc_resp-reg_C-effctor"/>
</dbReference>
<dbReference type="Gene3D" id="1.10.10.10">
    <property type="entry name" value="Winged helix-like DNA-binding domain superfamily/Winged helix DNA-binding domain"/>
    <property type="match status" value="1"/>
</dbReference>
<evidence type="ECO:0000259" key="4">
    <source>
        <dbReference type="PROSITE" id="PS50043"/>
    </source>
</evidence>
<dbReference type="SUPFAM" id="SSF46894">
    <property type="entry name" value="C-terminal effector domain of the bipartite response regulators"/>
    <property type="match status" value="1"/>
</dbReference>
<comment type="caution">
    <text evidence="5">The sequence shown here is derived from an EMBL/GenBank/DDBJ whole genome shotgun (WGS) entry which is preliminary data.</text>
</comment>
<dbReference type="PANTHER" id="PTHR44688:SF16">
    <property type="entry name" value="DNA-BINDING TRANSCRIPTIONAL ACTIVATOR DEVR_DOSR"/>
    <property type="match status" value="1"/>
</dbReference>
<dbReference type="PRINTS" id="PR00038">
    <property type="entry name" value="HTHLUXR"/>
</dbReference>
<dbReference type="GO" id="GO:0003677">
    <property type="term" value="F:DNA binding"/>
    <property type="evidence" value="ECO:0007669"/>
    <property type="project" value="UniProtKB-KW"/>
</dbReference>
<dbReference type="InterPro" id="IPR036388">
    <property type="entry name" value="WH-like_DNA-bd_sf"/>
</dbReference>
<evidence type="ECO:0000256" key="2">
    <source>
        <dbReference type="ARBA" id="ARBA00023125"/>
    </source>
</evidence>
<dbReference type="EMBL" id="LPWA01000151">
    <property type="protein sequence ID" value="KUM23924.1"/>
    <property type="molecule type" value="Genomic_DNA"/>
</dbReference>
<proteinExistence type="predicted"/>
<dbReference type="GO" id="GO:0006355">
    <property type="term" value="P:regulation of DNA-templated transcription"/>
    <property type="evidence" value="ECO:0007669"/>
    <property type="project" value="InterPro"/>
</dbReference>
<dbReference type="Pfam" id="PF00196">
    <property type="entry name" value="GerE"/>
    <property type="match status" value="1"/>
</dbReference>
<dbReference type="Proteomes" id="UP000053176">
    <property type="component" value="Unassembled WGS sequence"/>
</dbReference>
<reference evidence="5 6" key="1">
    <citation type="submission" date="2015-12" db="EMBL/GenBank/DDBJ databases">
        <title>Draft genome sequence of Mesorhizobium sp. UFLA 01-765, a multitolerant efficient symbiont and plant-growth promoting strain isolated from Zn-mining soil using Leucaena leucocephala as a trap plant.</title>
        <authorList>
            <person name="Rangel W.M."/>
            <person name="Thijs S."/>
            <person name="Longatti S.M."/>
            <person name="Moreira F.M."/>
            <person name="Weyens N."/>
            <person name="Vangronsveld J."/>
            <person name="Van Hamme J.D."/>
            <person name="Bottos E.M."/>
            <person name="Rineau F."/>
        </authorList>
    </citation>
    <scope>NUCLEOTIDE SEQUENCE [LARGE SCALE GENOMIC DNA]</scope>
    <source>
        <strain evidence="5 6">UFLA 01-765</strain>
    </source>
</reference>
<dbReference type="OrthoDB" id="9814495at2"/>
<keyword evidence="2" id="KW-0238">DNA-binding</keyword>
<evidence type="ECO:0000313" key="6">
    <source>
        <dbReference type="Proteomes" id="UP000053176"/>
    </source>
</evidence>
<evidence type="ECO:0000313" key="5">
    <source>
        <dbReference type="EMBL" id="KUM23924.1"/>
    </source>
</evidence>
<accession>A0A101KNJ8</accession>
<keyword evidence="1" id="KW-0805">Transcription regulation</keyword>
<dbReference type="CDD" id="cd06170">
    <property type="entry name" value="LuxR_C_like"/>
    <property type="match status" value="1"/>
</dbReference>
<dbReference type="AlphaFoldDB" id="A0A101KNJ8"/>
<dbReference type="SMART" id="SM00421">
    <property type="entry name" value="HTH_LUXR"/>
    <property type="match status" value="1"/>
</dbReference>
<protein>
    <submittedName>
        <fullName evidence="5">Helix-turn-helix transcriptional regulator</fullName>
    </submittedName>
</protein>
<evidence type="ECO:0000256" key="3">
    <source>
        <dbReference type="ARBA" id="ARBA00023163"/>
    </source>
</evidence>
<name>A0A101KNJ8_RHILI</name>
<dbReference type="PROSITE" id="PS50043">
    <property type="entry name" value="HTH_LUXR_2"/>
    <property type="match status" value="1"/>
</dbReference>
<organism evidence="5 6">
    <name type="scientific">Rhizobium loti</name>
    <name type="common">Mesorhizobium loti</name>
    <dbReference type="NCBI Taxonomy" id="381"/>
    <lineage>
        <taxon>Bacteria</taxon>
        <taxon>Pseudomonadati</taxon>
        <taxon>Pseudomonadota</taxon>
        <taxon>Alphaproteobacteria</taxon>
        <taxon>Hyphomicrobiales</taxon>
        <taxon>Phyllobacteriaceae</taxon>
        <taxon>Mesorhizobium</taxon>
    </lineage>
</organism>
<feature type="domain" description="HTH luxR-type" evidence="4">
    <location>
        <begin position="184"/>
        <end position="249"/>
    </location>
</feature>
<keyword evidence="3" id="KW-0804">Transcription</keyword>